<feature type="signal peptide" evidence="1">
    <location>
        <begin position="1"/>
        <end position="31"/>
    </location>
</feature>
<gene>
    <name evidence="2" type="ORF">FRACYDRAFT_249689</name>
</gene>
<feature type="chain" id="PRO_5009192147" description="Membrane-associated protein" evidence="1">
    <location>
        <begin position="32"/>
        <end position="379"/>
    </location>
</feature>
<evidence type="ECO:0000313" key="3">
    <source>
        <dbReference type="Proteomes" id="UP000095751"/>
    </source>
</evidence>
<dbReference type="InterPro" id="IPR015889">
    <property type="entry name" value="Intradiol_dOase_core"/>
</dbReference>
<sequence>MAMCVRKYDIARWTLCLGISLLLVLVIATTGQVIDEENTATTCDAMDGTCNNEAKADATLYRSDLPASYCGSDSDSGETTTTAKDLYRYGGTAQAYKPGTAVSPNVCPETLSYESLYKVASWPFTRRTSKTSPIMNFSLKLYGCSSNEDDSSHSSSCDCSPLVTTKTVVEIWQTRPDGLYGSPRNIKNNNDDDECRATIPVDTRTGTAQFTTVAPGSTGIMGGLGPRSSDYWPYGPPVIHILVTTPPTSNEKNNDVVLYAPLLLDLPALIHSTTLEQRSFSLSAFDWRGHAWSKRKQSKETVPPFDITSWNINDEKNRIDIDVDIFLERIPPPVEGTIKTTASAAEPEFCPSFTYILPGALFLEPIAVCAKSLLDFFPM</sequence>
<evidence type="ECO:0008006" key="4">
    <source>
        <dbReference type="Google" id="ProtNLM"/>
    </source>
</evidence>
<dbReference type="GO" id="GO:0005506">
    <property type="term" value="F:iron ion binding"/>
    <property type="evidence" value="ECO:0007669"/>
    <property type="project" value="InterPro"/>
</dbReference>
<dbReference type="Gene3D" id="2.60.130.10">
    <property type="entry name" value="Aromatic compound dioxygenase"/>
    <property type="match status" value="1"/>
</dbReference>
<evidence type="ECO:0000313" key="2">
    <source>
        <dbReference type="EMBL" id="OEU08418.1"/>
    </source>
</evidence>
<accession>A0A1E7ER15</accession>
<organism evidence="2 3">
    <name type="scientific">Fragilariopsis cylindrus CCMP1102</name>
    <dbReference type="NCBI Taxonomy" id="635003"/>
    <lineage>
        <taxon>Eukaryota</taxon>
        <taxon>Sar</taxon>
        <taxon>Stramenopiles</taxon>
        <taxon>Ochrophyta</taxon>
        <taxon>Bacillariophyta</taxon>
        <taxon>Bacillariophyceae</taxon>
        <taxon>Bacillariophycidae</taxon>
        <taxon>Bacillariales</taxon>
        <taxon>Bacillariaceae</taxon>
        <taxon>Fragilariopsis</taxon>
    </lineage>
</organism>
<proteinExistence type="predicted"/>
<reference evidence="2 3" key="1">
    <citation type="submission" date="2016-09" db="EMBL/GenBank/DDBJ databases">
        <title>Extensive genetic diversity and differential bi-allelic expression allows diatom success in the polar Southern Ocean.</title>
        <authorList>
            <consortium name="DOE Joint Genome Institute"/>
            <person name="Mock T."/>
            <person name="Otillar R.P."/>
            <person name="Strauss J."/>
            <person name="Dupont C."/>
            <person name="Frickenhaus S."/>
            <person name="Maumus F."/>
            <person name="Mcmullan M."/>
            <person name="Sanges R."/>
            <person name="Schmutz J."/>
            <person name="Toseland A."/>
            <person name="Valas R."/>
            <person name="Veluchamy A."/>
            <person name="Ward B.J."/>
            <person name="Allen A."/>
            <person name="Barry K."/>
            <person name="Falciatore A."/>
            <person name="Ferrante M."/>
            <person name="Fortunato A.E."/>
            <person name="Gloeckner G."/>
            <person name="Gruber A."/>
            <person name="Hipkin R."/>
            <person name="Janech M."/>
            <person name="Kroth P."/>
            <person name="Leese F."/>
            <person name="Lindquist E."/>
            <person name="Lyon B.R."/>
            <person name="Martin J."/>
            <person name="Mayer C."/>
            <person name="Parker M."/>
            <person name="Quesneville H."/>
            <person name="Raymond J."/>
            <person name="Uhlig C."/>
            <person name="Valentin K.U."/>
            <person name="Worden A.Z."/>
            <person name="Armbrust E.V."/>
            <person name="Bowler C."/>
            <person name="Green B."/>
            <person name="Moulton V."/>
            <person name="Van Oosterhout C."/>
            <person name="Grigoriev I."/>
        </authorList>
    </citation>
    <scope>NUCLEOTIDE SEQUENCE [LARGE SCALE GENOMIC DNA]</scope>
    <source>
        <strain evidence="2 3">CCMP1102</strain>
    </source>
</reference>
<dbReference type="AlphaFoldDB" id="A0A1E7ER15"/>
<dbReference type="Proteomes" id="UP000095751">
    <property type="component" value="Unassembled WGS sequence"/>
</dbReference>
<keyword evidence="3" id="KW-1185">Reference proteome</keyword>
<keyword evidence="1" id="KW-0732">Signal</keyword>
<protein>
    <recommendedName>
        <fullName evidence="4">Membrane-associated protein</fullName>
    </recommendedName>
</protein>
<dbReference type="GO" id="GO:0016702">
    <property type="term" value="F:oxidoreductase activity, acting on single donors with incorporation of molecular oxygen, incorporation of two atoms of oxygen"/>
    <property type="evidence" value="ECO:0007669"/>
    <property type="project" value="InterPro"/>
</dbReference>
<dbReference type="EMBL" id="KV784380">
    <property type="protein sequence ID" value="OEU08418.1"/>
    <property type="molecule type" value="Genomic_DNA"/>
</dbReference>
<dbReference type="SUPFAM" id="SSF49482">
    <property type="entry name" value="Aromatic compound dioxygenase"/>
    <property type="match status" value="1"/>
</dbReference>
<dbReference type="InParanoid" id="A0A1E7ER15"/>
<evidence type="ECO:0000256" key="1">
    <source>
        <dbReference type="SAM" id="SignalP"/>
    </source>
</evidence>
<dbReference type="OrthoDB" id="45055at2759"/>
<name>A0A1E7ER15_9STRA</name>
<dbReference type="KEGG" id="fcy:FRACYDRAFT_249689"/>